<dbReference type="InterPro" id="IPR001304">
    <property type="entry name" value="C-type_lectin-like"/>
</dbReference>
<dbReference type="CDD" id="cd00037">
    <property type="entry name" value="CLECT"/>
    <property type="match status" value="1"/>
</dbReference>
<dbReference type="SUPFAM" id="SSF56436">
    <property type="entry name" value="C-type lectin-like"/>
    <property type="match status" value="1"/>
</dbReference>
<reference evidence="2" key="2">
    <citation type="submission" date="2023-04" db="EMBL/GenBank/DDBJ databases">
        <authorList>
            <person name="Bu L."/>
            <person name="Lu L."/>
            <person name="Laidemitt M.R."/>
            <person name="Zhang S.M."/>
            <person name="Mutuku M."/>
            <person name="Mkoji G."/>
            <person name="Steinauer M."/>
            <person name="Loker E.S."/>
        </authorList>
    </citation>
    <scope>NUCLEOTIDE SEQUENCE</scope>
    <source>
        <strain evidence="2">KasaAsao</strain>
        <tissue evidence="2">Whole Snail</tissue>
    </source>
</reference>
<dbReference type="Pfam" id="PF00059">
    <property type="entry name" value="Lectin_C"/>
    <property type="match status" value="1"/>
</dbReference>
<dbReference type="Gene3D" id="3.10.100.10">
    <property type="entry name" value="Mannose-Binding Protein A, subunit A"/>
    <property type="match status" value="1"/>
</dbReference>
<dbReference type="EMBL" id="JASAOG010000014">
    <property type="protein sequence ID" value="KAK0065173.1"/>
    <property type="molecule type" value="Genomic_DNA"/>
</dbReference>
<gene>
    <name evidence="2" type="ORF">Bpfe_005199</name>
</gene>
<dbReference type="PROSITE" id="PS50041">
    <property type="entry name" value="C_TYPE_LECTIN_2"/>
    <property type="match status" value="1"/>
</dbReference>
<feature type="domain" description="C-type lectin" evidence="1">
    <location>
        <begin position="3"/>
        <end position="97"/>
    </location>
</feature>
<keyword evidence="3" id="KW-1185">Reference proteome</keyword>
<comment type="caution">
    <text evidence="2">The sequence shown here is derived from an EMBL/GenBank/DDBJ whole genome shotgun (WGS) entry which is preliminary data.</text>
</comment>
<name>A0AAD8C2N6_BIOPF</name>
<evidence type="ECO:0000259" key="1">
    <source>
        <dbReference type="PROSITE" id="PS50041"/>
    </source>
</evidence>
<evidence type="ECO:0000313" key="2">
    <source>
        <dbReference type="EMBL" id="KAK0065173.1"/>
    </source>
</evidence>
<organism evidence="2 3">
    <name type="scientific">Biomphalaria pfeifferi</name>
    <name type="common">Bloodfluke planorb</name>
    <name type="synonym">Freshwater snail</name>
    <dbReference type="NCBI Taxonomy" id="112525"/>
    <lineage>
        <taxon>Eukaryota</taxon>
        <taxon>Metazoa</taxon>
        <taxon>Spiralia</taxon>
        <taxon>Lophotrochozoa</taxon>
        <taxon>Mollusca</taxon>
        <taxon>Gastropoda</taxon>
        <taxon>Heterobranchia</taxon>
        <taxon>Euthyneura</taxon>
        <taxon>Panpulmonata</taxon>
        <taxon>Hygrophila</taxon>
        <taxon>Lymnaeoidea</taxon>
        <taxon>Planorbidae</taxon>
        <taxon>Biomphalaria</taxon>
    </lineage>
</organism>
<dbReference type="InterPro" id="IPR016187">
    <property type="entry name" value="CTDL_fold"/>
</dbReference>
<dbReference type="InterPro" id="IPR016186">
    <property type="entry name" value="C-type_lectin-like/link_sf"/>
</dbReference>
<sequence length="108" mass="11908">MRTYGLCLSISKPALNFSAANSSFRSKQGRLVITNATYDSLLRIMQDMSIDWVWVGLDDGQTEGTYVWSDGTVATKSEMVFLAGQPDNLNDSDCIAISRKYLGLDDVS</sequence>
<proteinExistence type="predicted"/>
<accession>A0AAD8C2N6</accession>
<protein>
    <submittedName>
        <fullName evidence="2">CD209 antigen-like protein E</fullName>
    </submittedName>
</protein>
<reference evidence="2" key="1">
    <citation type="journal article" date="2023" name="PLoS Negl. Trop. Dis.">
        <title>A genome sequence for Biomphalaria pfeifferi, the major vector snail for the human-infecting parasite Schistosoma mansoni.</title>
        <authorList>
            <person name="Bu L."/>
            <person name="Lu L."/>
            <person name="Laidemitt M.R."/>
            <person name="Zhang S.M."/>
            <person name="Mutuku M."/>
            <person name="Mkoji G."/>
            <person name="Steinauer M."/>
            <person name="Loker E.S."/>
        </authorList>
    </citation>
    <scope>NUCLEOTIDE SEQUENCE</scope>
    <source>
        <strain evidence="2">KasaAsao</strain>
    </source>
</reference>
<dbReference type="AlphaFoldDB" id="A0AAD8C2N6"/>
<evidence type="ECO:0000313" key="3">
    <source>
        <dbReference type="Proteomes" id="UP001233172"/>
    </source>
</evidence>
<dbReference type="Proteomes" id="UP001233172">
    <property type="component" value="Unassembled WGS sequence"/>
</dbReference>